<name>A0A6B0QYB6_9CETA</name>
<evidence type="ECO:0000313" key="3">
    <source>
        <dbReference type="Proteomes" id="UP000322234"/>
    </source>
</evidence>
<keyword evidence="3" id="KW-1185">Reference proteome</keyword>
<organism evidence="2 3">
    <name type="scientific">Bos mutus</name>
    <name type="common">wild yak</name>
    <dbReference type="NCBI Taxonomy" id="72004"/>
    <lineage>
        <taxon>Eukaryota</taxon>
        <taxon>Metazoa</taxon>
        <taxon>Chordata</taxon>
        <taxon>Craniata</taxon>
        <taxon>Vertebrata</taxon>
        <taxon>Euteleostomi</taxon>
        <taxon>Mammalia</taxon>
        <taxon>Eutheria</taxon>
        <taxon>Laurasiatheria</taxon>
        <taxon>Artiodactyla</taxon>
        <taxon>Ruminantia</taxon>
        <taxon>Pecora</taxon>
        <taxon>Bovidae</taxon>
        <taxon>Bovinae</taxon>
        <taxon>Bos</taxon>
    </lineage>
</organism>
<feature type="compositionally biased region" description="Basic and acidic residues" evidence="1">
    <location>
        <begin position="1"/>
        <end position="17"/>
    </location>
</feature>
<protein>
    <submittedName>
        <fullName evidence="2">Uncharacterized protein</fullName>
    </submittedName>
</protein>
<evidence type="ECO:0000313" key="2">
    <source>
        <dbReference type="EMBL" id="MXQ80574.1"/>
    </source>
</evidence>
<dbReference type="Proteomes" id="UP000322234">
    <property type="component" value="Unassembled WGS sequence"/>
</dbReference>
<accession>A0A6B0QYB6</accession>
<feature type="region of interest" description="Disordered" evidence="1">
    <location>
        <begin position="98"/>
        <end position="119"/>
    </location>
</feature>
<proteinExistence type="predicted"/>
<sequence>MASWARDDVMGGEDKKGHIGHGRGHGCCTGFAFARDACRPCTSPWPICGKKWPTPFLSHIVLVEIEAQRQREKKAPNIKLNASDNISLNLVPYRTCSHPSIPGKSQEESTAGPGSTRHLRGETLTHALPWAVGHSFLAQAGPTNWDQDTGSHVVF</sequence>
<dbReference type="AlphaFoldDB" id="A0A6B0QYB6"/>
<gene>
    <name evidence="2" type="ORF">E5288_WYG009003</name>
</gene>
<comment type="caution">
    <text evidence="2">The sequence shown here is derived from an EMBL/GenBank/DDBJ whole genome shotgun (WGS) entry which is preliminary data.</text>
</comment>
<feature type="region of interest" description="Disordered" evidence="1">
    <location>
        <begin position="1"/>
        <end position="21"/>
    </location>
</feature>
<dbReference type="EMBL" id="VBQZ03000005">
    <property type="protein sequence ID" value="MXQ80574.1"/>
    <property type="molecule type" value="Genomic_DNA"/>
</dbReference>
<reference evidence="2" key="1">
    <citation type="submission" date="2019-10" db="EMBL/GenBank/DDBJ databases">
        <title>The sequence and de novo assembly of the wild yak genome.</title>
        <authorList>
            <person name="Liu Y."/>
        </authorList>
    </citation>
    <scope>NUCLEOTIDE SEQUENCE [LARGE SCALE GENOMIC DNA]</scope>
    <source>
        <strain evidence="2">WY2019</strain>
    </source>
</reference>
<evidence type="ECO:0000256" key="1">
    <source>
        <dbReference type="SAM" id="MobiDB-lite"/>
    </source>
</evidence>